<comment type="caution">
    <text evidence="2">The sequence shown here is derived from an EMBL/GenBank/DDBJ whole genome shotgun (WGS) entry which is preliminary data.</text>
</comment>
<keyword evidence="1" id="KW-0812">Transmembrane</keyword>
<reference evidence="2" key="1">
    <citation type="submission" date="2021-08" db="EMBL/GenBank/DDBJ databases">
        <title>WGS assembly of Ceratopteris richardii.</title>
        <authorList>
            <person name="Marchant D.B."/>
            <person name="Chen G."/>
            <person name="Jenkins J."/>
            <person name="Shu S."/>
            <person name="Leebens-Mack J."/>
            <person name="Grimwood J."/>
            <person name="Schmutz J."/>
            <person name="Soltis P."/>
            <person name="Soltis D."/>
            <person name="Chen Z.-H."/>
        </authorList>
    </citation>
    <scope>NUCLEOTIDE SEQUENCE</scope>
    <source>
        <strain evidence="2">Whitten #5841</strain>
        <tissue evidence="2">Leaf</tissue>
    </source>
</reference>
<accession>A0A8T2U7Q8</accession>
<keyword evidence="3" id="KW-1185">Reference proteome</keyword>
<proteinExistence type="predicted"/>
<protein>
    <submittedName>
        <fullName evidence="2">Uncharacterized protein</fullName>
    </submittedName>
</protein>
<evidence type="ECO:0000313" key="3">
    <source>
        <dbReference type="Proteomes" id="UP000825935"/>
    </source>
</evidence>
<evidence type="ECO:0000313" key="2">
    <source>
        <dbReference type="EMBL" id="KAH7429414.1"/>
    </source>
</evidence>
<keyword evidence="1" id="KW-1133">Transmembrane helix</keyword>
<sequence>MGTAGPHVIVRVKLGWGLEALFSSRRHAGESVDGRQQGVTPELSSLIWALCIILVLLLFLAVTTRLAFYYHSCQSSQTEDPGLSDRAMEDHLQPRRHVLVFGLDTAKASKLQMVPQPVRSFTLFIDQYQNAFKIHI</sequence>
<gene>
    <name evidence="2" type="ORF">KP509_09G046800</name>
</gene>
<dbReference type="AlphaFoldDB" id="A0A8T2U7Q8"/>
<organism evidence="2 3">
    <name type="scientific">Ceratopteris richardii</name>
    <name type="common">Triangle waterfern</name>
    <dbReference type="NCBI Taxonomy" id="49495"/>
    <lineage>
        <taxon>Eukaryota</taxon>
        <taxon>Viridiplantae</taxon>
        <taxon>Streptophyta</taxon>
        <taxon>Embryophyta</taxon>
        <taxon>Tracheophyta</taxon>
        <taxon>Polypodiopsida</taxon>
        <taxon>Polypodiidae</taxon>
        <taxon>Polypodiales</taxon>
        <taxon>Pteridineae</taxon>
        <taxon>Pteridaceae</taxon>
        <taxon>Parkerioideae</taxon>
        <taxon>Ceratopteris</taxon>
    </lineage>
</organism>
<evidence type="ECO:0000256" key="1">
    <source>
        <dbReference type="SAM" id="Phobius"/>
    </source>
</evidence>
<name>A0A8T2U7Q8_CERRI</name>
<dbReference type="Proteomes" id="UP000825935">
    <property type="component" value="Chromosome 9"/>
</dbReference>
<keyword evidence="1" id="KW-0472">Membrane</keyword>
<dbReference type="EMBL" id="CM035414">
    <property type="protein sequence ID" value="KAH7429414.1"/>
    <property type="molecule type" value="Genomic_DNA"/>
</dbReference>
<feature type="transmembrane region" description="Helical" evidence="1">
    <location>
        <begin position="46"/>
        <end position="68"/>
    </location>
</feature>